<keyword evidence="3" id="KW-0805">Transcription regulation</keyword>
<dbReference type="InterPro" id="IPR004096">
    <property type="entry name" value="V4R"/>
</dbReference>
<evidence type="ECO:0000313" key="6">
    <source>
        <dbReference type="EMBL" id="MCY1005744.1"/>
    </source>
</evidence>
<dbReference type="InterPro" id="IPR002078">
    <property type="entry name" value="Sigma_54_int"/>
</dbReference>
<evidence type="ECO:0000256" key="1">
    <source>
        <dbReference type="ARBA" id="ARBA00022741"/>
    </source>
</evidence>
<accession>A0A9X3IWQ5</accession>
<dbReference type="Pfam" id="PF02954">
    <property type="entry name" value="HTH_8"/>
    <property type="match status" value="1"/>
</dbReference>
<gene>
    <name evidence="6" type="ORF">OV079_09235</name>
</gene>
<dbReference type="Pfam" id="PF02830">
    <property type="entry name" value="V4R"/>
    <property type="match status" value="1"/>
</dbReference>
<evidence type="ECO:0000256" key="2">
    <source>
        <dbReference type="ARBA" id="ARBA00022840"/>
    </source>
</evidence>
<evidence type="ECO:0000313" key="7">
    <source>
        <dbReference type="Proteomes" id="UP001150924"/>
    </source>
</evidence>
<dbReference type="Pfam" id="PF06505">
    <property type="entry name" value="XylR_N"/>
    <property type="match status" value="1"/>
</dbReference>
<keyword evidence="4" id="KW-0804">Transcription</keyword>
<dbReference type="PANTHER" id="PTHR32071">
    <property type="entry name" value="TRANSCRIPTIONAL REGULATORY PROTEIN"/>
    <property type="match status" value="1"/>
</dbReference>
<dbReference type="InterPro" id="IPR009057">
    <property type="entry name" value="Homeodomain-like_sf"/>
</dbReference>
<dbReference type="Proteomes" id="UP001150924">
    <property type="component" value="Unassembled WGS sequence"/>
</dbReference>
<keyword evidence="7" id="KW-1185">Reference proteome</keyword>
<keyword evidence="1" id="KW-0547">Nucleotide-binding</keyword>
<evidence type="ECO:0000256" key="3">
    <source>
        <dbReference type="ARBA" id="ARBA00023015"/>
    </source>
</evidence>
<dbReference type="Gene3D" id="1.10.8.60">
    <property type="match status" value="1"/>
</dbReference>
<dbReference type="Gene3D" id="1.10.10.60">
    <property type="entry name" value="Homeodomain-like"/>
    <property type="match status" value="1"/>
</dbReference>
<dbReference type="InterPro" id="IPR002197">
    <property type="entry name" value="HTH_Fis"/>
</dbReference>
<dbReference type="Gene3D" id="3.30.1380.20">
    <property type="entry name" value="Trafficking protein particle complex subunit 3"/>
    <property type="match status" value="1"/>
</dbReference>
<dbReference type="PRINTS" id="PR01590">
    <property type="entry name" value="HTHFIS"/>
</dbReference>
<name>A0A9X3IWQ5_9BACT</name>
<dbReference type="SUPFAM" id="SSF46689">
    <property type="entry name" value="Homeodomain-like"/>
    <property type="match status" value="1"/>
</dbReference>
<reference evidence="6" key="1">
    <citation type="submission" date="2022-11" db="EMBL/GenBank/DDBJ databases">
        <title>Minimal conservation of predation-associated metabolite biosynthetic gene clusters underscores biosynthetic potential of Myxococcota including descriptions for ten novel species: Archangium lansinium sp. nov., Myxococcus landrumus sp. nov., Nannocystis bai.</title>
        <authorList>
            <person name="Ahearne A."/>
            <person name="Stevens C."/>
            <person name="Phillips K."/>
        </authorList>
    </citation>
    <scope>NUCLEOTIDE SEQUENCE</scope>
    <source>
        <strain evidence="6">Na p29</strain>
    </source>
</reference>
<feature type="domain" description="Sigma-54 factor interaction" evidence="5">
    <location>
        <begin position="233"/>
        <end position="429"/>
    </location>
</feature>
<dbReference type="EMBL" id="JAPNKE010000002">
    <property type="protein sequence ID" value="MCY1005744.1"/>
    <property type="molecule type" value="Genomic_DNA"/>
</dbReference>
<dbReference type="Gene3D" id="3.40.50.300">
    <property type="entry name" value="P-loop containing nucleotide triphosphate hydrolases"/>
    <property type="match status" value="1"/>
</dbReference>
<dbReference type="InterPro" id="IPR058031">
    <property type="entry name" value="AAA_lid_NorR"/>
</dbReference>
<evidence type="ECO:0000256" key="4">
    <source>
        <dbReference type="ARBA" id="ARBA00023163"/>
    </source>
</evidence>
<keyword evidence="2" id="KW-0067">ATP-binding</keyword>
<dbReference type="RefSeq" id="WP_267767542.1">
    <property type="nucleotide sequence ID" value="NZ_JAPNKE010000002.1"/>
</dbReference>
<sequence length="531" mass="56940">MSEENPFVAAGDDDALRLPDSADLLKHLRFSPRDGRITLGDERMVLVHVSALAALRRELIAALGVARARAVFTRMGYVSGQRDGEHARRVRGTASYYDLFAAGPQLHALEGMVAVRPLEVQFDIERGHYRGEFAWRSSAEVEAHLGSEGRAAEPVCWTLLGYASGFTTVFMGRPIVYREVACRACGARHCRIVGRPLGDGPPPPGFEFLATGPLTTPSASGAAAPAARAEGPVIGCATGLRAAWALVERVAGAELPVLLEGEPGVGKRHLARAVHDRSRRAAGPFVVVRAGALDRPALADALARARGGSLLVADLDRLAPDLQDSLLHALDTGDHDLRWLASTRVDLRRGGLVRDELVQRLGAFPIWLPPLRERREDIPLLLGRFLDQQAHALGRRLGGVTEAANNALLDHDYPGNVRELWGRVARAAVLVGDDEPIDRGHLFGGDEAPAARLELAPAGVLQPIRPALDPAAPGVDDLIDALLDRRAGIEALEQALIRGAVERAGGNLAAAARLLGLTRPQLAYRFRKTDG</sequence>
<dbReference type="InterPro" id="IPR010523">
    <property type="entry name" value="XylR_N"/>
</dbReference>
<dbReference type="AlphaFoldDB" id="A0A9X3IWQ5"/>
<dbReference type="Pfam" id="PF25601">
    <property type="entry name" value="AAA_lid_14"/>
    <property type="match status" value="1"/>
</dbReference>
<organism evidence="6 7">
    <name type="scientific">Nannocystis pusilla</name>
    <dbReference type="NCBI Taxonomy" id="889268"/>
    <lineage>
        <taxon>Bacteria</taxon>
        <taxon>Pseudomonadati</taxon>
        <taxon>Myxococcota</taxon>
        <taxon>Polyangia</taxon>
        <taxon>Nannocystales</taxon>
        <taxon>Nannocystaceae</taxon>
        <taxon>Nannocystis</taxon>
    </lineage>
</organism>
<dbReference type="GO" id="GO:0005524">
    <property type="term" value="F:ATP binding"/>
    <property type="evidence" value="ECO:0007669"/>
    <property type="project" value="UniProtKB-KW"/>
</dbReference>
<dbReference type="GO" id="GO:0006355">
    <property type="term" value="P:regulation of DNA-templated transcription"/>
    <property type="evidence" value="ECO:0007669"/>
    <property type="project" value="InterPro"/>
</dbReference>
<dbReference type="GO" id="GO:0043565">
    <property type="term" value="F:sequence-specific DNA binding"/>
    <property type="evidence" value="ECO:0007669"/>
    <property type="project" value="InterPro"/>
</dbReference>
<dbReference type="SUPFAM" id="SSF111126">
    <property type="entry name" value="Ligand-binding domain in the NO signalling and Golgi transport"/>
    <property type="match status" value="1"/>
</dbReference>
<dbReference type="PROSITE" id="PS50045">
    <property type="entry name" value="SIGMA54_INTERACT_4"/>
    <property type="match status" value="1"/>
</dbReference>
<dbReference type="InterPro" id="IPR027417">
    <property type="entry name" value="P-loop_NTPase"/>
</dbReference>
<dbReference type="CDD" id="cd00009">
    <property type="entry name" value="AAA"/>
    <property type="match status" value="1"/>
</dbReference>
<dbReference type="InterPro" id="IPR024096">
    <property type="entry name" value="NO_sig/Golgi_transp_ligand-bd"/>
</dbReference>
<proteinExistence type="predicted"/>
<evidence type="ECO:0000259" key="5">
    <source>
        <dbReference type="PROSITE" id="PS50045"/>
    </source>
</evidence>
<comment type="caution">
    <text evidence="6">The sequence shown here is derived from an EMBL/GenBank/DDBJ whole genome shotgun (WGS) entry which is preliminary data.</text>
</comment>
<dbReference type="SMART" id="SM00989">
    <property type="entry name" value="V4R"/>
    <property type="match status" value="1"/>
</dbReference>
<dbReference type="SUPFAM" id="SSF52540">
    <property type="entry name" value="P-loop containing nucleoside triphosphate hydrolases"/>
    <property type="match status" value="1"/>
</dbReference>
<dbReference type="Pfam" id="PF14532">
    <property type="entry name" value="Sigma54_activ_2"/>
    <property type="match status" value="1"/>
</dbReference>
<protein>
    <submittedName>
        <fullName evidence="6">XylR N-terminal domain-containing protein</fullName>
    </submittedName>
</protein>